<keyword evidence="4" id="KW-1185">Reference proteome</keyword>
<dbReference type="InterPro" id="IPR015837">
    <property type="entry name" value="UCP026622_CAAX_protease"/>
</dbReference>
<dbReference type="GO" id="GO:0004175">
    <property type="term" value="F:endopeptidase activity"/>
    <property type="evidence" value="ECO:0007669"/>
    <property type="project" value="UniProtKB-ARBA"/>
</dbReference>
<feature type="transmembrane region" description="Helical" evidence="1">
    <location>
        <begin position="195"/>
        <end position="218"/>
    </location>
</feature>
<gene>
    <name evidence="3" type="ORF">BLA60_09090</name>
</gene>
<keyword evidence="1" id="KW-1133">Transmembrane helix</keyword>
<dbReference type="GO" id="GO:0080120">
    <property type="term" value="P:CAAX-box protein maturation"/>
    <property type="evidence" value="ECO:0007669"/>
    <property type="project" value="UniProtKB-ARBA"/>
</dbReference>
<accession>A0A7Z0WQB4</accession>
<evidence type="ECO:0000259" key="2">
    <source>
        <dbReference type="Pfam" id="PF02517"/>
    </source>
</evidence>
<feature type="domain" description="CAAX prenyl protease 2/Lysostaphin resistance protein A-like" evidence="2">
    <location>
        <begin position="126"/>
        <end position="237"/>
    </location>
</feature>
<keyword evidence="1" id="KW-0472">Membrane</keyword>
<dbReference type="GO" id="GO:0006508">
    <property type="term" value="P:proteolysis"/>
    <property type="evidence" value="ECO:0007669"/>
    <property type="project" value="UniProtKB-KW"/>
</dbReference>
<feature type="transmembrane region" description="Helical" evidence="1">
    <location>
        <begin position="120"/>
        <end position="140"/>
    </location>
</feature>
<feature type="transmembrane region" description="Helical" evidence="1">
    <location>
        <begin position="46"/>
        <end position="64"/>
    </location>
</feature>
<keyword evidence="1" id="KW-0812">Transmembrane</keyword>
<comment type="caution">
    <text evidence="3">The sequence shown here is derived from an EMBL/GenBank/DDBJ whole genome shotgun (WGS) entry which is preliminary data.</text>
</comment>
<feature type="transmembrane region" description="Helical" evidence="1">
    <location>
        <begin position="161"/>
        <end position="183"/>
    </location>
</feature>
<proteinExistence type="predicted"/>
<protein>
    <submittedName>
        <fullName evidence="3">CAAX protease family protein</fullName>
    </submittedName>
</protein>
<evidence type="ECO:0000256" key="1">
    <source>
        <dbReference type="SAM" id="Phobius"/>
    </source>
</evidence>
<feature type="transmembrane region" description="Helical" evidence="1">
    <location>
        <begin position="21"/>
        <end position="40"/>
    </location>
</feature>
<dbReference type="PIRSF" id="PIRSF026622">
    <property type="entry name" value="Proteas_026622"/>
    <property type="match status" value="1"/>
</dbReference>
<organism evidence="3 4">
    <name type="scientific">Actinophytocola xinjiangensis</name>
    <dbReference type="NCBI Taxonomy" id="485602"/>
    <lineage>
        <taxon>Bacteria</taxon>
        <taxon>Bacillati</taxon>
        <taxon>Actinomycetota</taxon>
        <taxon>Actinomycetes</taxon>
        <taxon>Pseudonocardiales</taxon>
        <taxon>Pseudonocardiaceae</taxon>
    </lineage>
</organism>
<dbReference type="Pfam" id="PF02517">
    <property type="entry name" value="Rce1-like"/>
    <property type="match status" value="1"/>
</dbReference>
<dbReference type="Proteomes" id="UP000185696">
    <property type="component" value="Unassembled WGS sequence"/>
</dbReference>
<evidence type="ECO:0000313" key="4">
    <source>
        <dbReference type="Proteomes" id="UP000185696"/>
    </source>
</evidence>
<dbReference type="InterPro" id="IPR003675">
    <property type="entry name" value="Rce1/LyrA-like_dom"/>
</dbReference>
<reference evidence="3 4" key="1">
    <citation type="submission" date="2016-12" db="EMBL/GenBank/DDBJ databases">
        <title>The draft genome sequence of Actinophytocola xinjiangensis.</title>
        <authorList>
            <person name="Wang W."/>
            <person name="Yuan L."/>
        </authorList>
    </citation>
    <scope>NUCLEOTIDE SEQUENCE [LARGE SCALE GENOMIC DNA]</scope>
    <source>
        <strain evidence="3 4">CGMCC 4.4663</strain>
    </source>
</reference>
<evidence type="ECO:0000313" key="3">
    <source>
        <dbReference type="EMBL" id="OLF12152.1"/>
    </source>
</evidence>
<dbReference type="AlphaFoldDB" id="A0A7Z0WQB4"/>
<sequence>MFMPLVRNRPTLPTVTNRPGRRVPATVAVLTLLVSATVLVNLVLPGWAYPVCGLVVTGALVAVARWSGLRAGCIGLDPRHLRRAAFFGLVGLAAIAVAFGVAVAVPALRDLFGNGRLDTLGIGTLLWVTLIRIPLGTVLMEEIAFRGVLPALLGAGDRWRWRPVLGAAALFGLWHALPSLALVENAAIDSAFGGVPILVVSVLAMLGAALAGVALHWWRHTGRGLLAPMLVHLATNSGGVLVAWWLLIQG</sequence>
<keyword evidence="3" id="KW-0378">Hydrolase</keyword>
<keyword evidence="3" id="KW-0645">Protease</keyword>
<name>A0A7Z0WQB4_9PSEU</name>
<feature type="transmembrane region" description="Helical" evidence="1">
    <location>
        <begin position="85"/>
        <end position="108"/>
    </location>
</feature>
<feature type="transmembrane region" description="Helical" evidence="1">
    <location>
        <begin position="225"/>
        <end position="247"/>
    </location>
</feature>
<dbReference type="EMBL" id="MSIF01000003">
    <property type="protein sequence ID" value="OLF12152.1"/>
    <property type="molecule type" value="Genomic_DNA"/>
</dbReference>